<evidence type="ECO:0000313" key="1">
    <source>
        <dbReference type="EMBL" id="NGM20410.1"/>
    </source>
</evidence>
<proteinExistence type="predicted"/>
<name>A0A6M1LJD9_9PROT</name>
<dbReference type="RefSeq" id="WP_164694306.1">
    <property type="nucleotide sequence ID" value="NZ_JAAIKB010000003.1"/>
</dbReference>
<organism evidence="1 2">
    <name type="scientific">Falsiroseomonas algicola</name>
    <dbReference type="NCBI Taxonomy" id="2716930"/>
    <lineage>
        <taxon>Bacteria</taxon>
        <taxon>Pseudomonadati</taxon>
        <taxon>Pseudomonadota</taxon>
        <taxon>Alphaproteobacteria</taxon>
        <taxon>Acetobacterales</taxon>
        <taxon>Roseomonadaceae</taxon>
        <taxon>Falsiroseomonas</taxon>
    </lineage>
</organism>
<reference evidence="1 2" key="2">
    <citation type="submission" date="2020-03" db="EMBL/GenBank/DDBJ databases">
        <title>Roseomonas stagni sp. nov., isolated from pond water in Japan.</title>
        <authorList>
            <person name="Furuhata K."/>
            <person name="Miyamoto H."/>
            <person name="Goto K."/>
        </authorList>
    </citation>
    <scope>NUCLEOTIDE SEQUENCE [LARGE SCALE GENOMIC DNA]</scope>
    <source>
        <strain evidence="1 2">PeD5</strain>
    </source>
</reference>
<dbReference type="AlphaFoldDB" id="A0A6M1LJD9"/>
<protein>
    <submittedName>
        <fullName evidence="1">Uncharacterized protein</fullName>
    </submittedName>
</protein>
<dbReference type="Proteomes" id="UP000475385">
    <property type="component" value="Unassembled WGS sequence"/>
</dbReference>
<gene>
    <name evidence="1" type="ORF">G3576_10320</name>
</gene>
<keyword evidence="2" id="KW-1185">Reference proteome</keyword>
<accession>A0A6M1LJD9</accession>
<comment type="caution">
    <text evidence="1">The sequence shown here is derived from an EMBL/GenBank/DDBJ whole genome shotgun (WGS) entry which is preliminary data.</text>
</comment>
<dbReference type="EMBL" id="JAAIKB010000003">
    <property type="protein sequence ID" value="NGM20410.1"/>
    <property type="molecule type" value="Genomic_DNA"/>
</dbReference>
<evidence type="ECO:0000313" key="2">
    <source>
        <dbReference type="Proteomes" id="UP000475385"/>
    </source>
</evidence>
<reference evidence="1 2" key="1">
    <citation type="submission" date="2020-02" db="EMBL/GenBank/DDBJ databases">
        <authorList>
            <person name="Kim H.M."/>
            <person name="Jeon C.O."/>
        </authorList>
    </citation>
    <scope>NUCLEOTIDE SEQUENCE [LARGE SCALE GENOMIC DNA]</scope>
    <source>
        <strain evidence="1 2">PeD5</strain>
    </source>
</reference>
<sequence length="141" mass="15639">MRPVTMRVGRHRRLPVTIEPVEPIAGRDIPIVRITLPTYPLPTTATMHAPDWDRIVAMFNGDLPGITPNGNGRSAKGYFRTTLPPGIGERKGQMVMVSHLVLGLDEMADRQVQYLDGNPLNLCRDNLKTDWRGATAPDAED</sequence>